<dbReference type="EMBL" id="VFQE01000001">
    <property type="protein sequence ID" value="TQN40702.1"/>
    <property type="molecule type" value="Genomic_DNA"/>
</dbReference>
<name>A0A543P9F9_9ACTN</name>
<keyword evidence="1" id="KW-0472">Membrane</keyword>
<reference evidence="3 4" key="1">
    <citation type="submission" date="2019-06" db="EMBL/GenBank/DDBJ databases">
        <title>Sequencing the genomes of 1000 actinobacteria strains.</title>
        <authorList>
            <person name="Klenk H.-P."/>
        </authorList>
    </citation>
    <scope>NUCLEOTIDE SEQUENCE [LARGE SCALE GENOMIC DNA]</scope>
    <source>
        <strain evidence="3 4">DSM 46837</strain>
    </source>
</reference>
<feature type="transmembrane region" description="Helical" evidence="1">
    <location>
        <begin position="7"/>
        <end position="28"/>
    </location>
</feature>
<dbReference type="OrthoDB" id="3213712at2"/>
<evidence type="ECO:0000256" key="1">
    <source>
        <dbReference type="SAM" id="Phobius"/>
    </source>
</evidence>
<evidence type="ECO:0000313" key="3">
    <source>
        <dbReference type="EMBL" id="TQN40702.1"/>
    </source>
</evidence>
<proteinExistence type="predicted"/>
<dbReference type="Proteomes" id="UP000319865">
    <property type="component" value="Unassembled WGS sequence"/>
</dbReference>
<organism evidence="3 4">
    <name type="scientific">Blastococcus colisei</name>
    <dbReference type="NCBI Taxonomy" id="1564162"/>
    <lineage>
        <taxon>Bacteria</taxon>
        <taxon>Bacillati</taxon>
        <taxon>Actinomycetota</taxon>
        <taxon>Actinomycetes</taxon>
        <taxon>Geodermatophilales</taxon>
        <taxon>Geodermatophilaceae</taxon>
        <taxon>Blastococcus</taxon>
    </lineage>
</organism>
<evidence type="ECO:0000259" key="2">
    <source>
        <dbReference type="Pfam" id="PF10756"/>
    </source>
</evidence>
<keyword evidence="1" id="KW-1133">Transmembrane helix</keyword>
<comment type="caution">
    <text evidence="3">The sequence shown here is derived from an EMBL/GenBank/DDBJ whole genome shotgun (WGS) entry which is preliminary data.</text>
</comment>
<accession>A0A543P9F9</accession>
<gene>
    <name evidence="3" type="ORF">FHU33_0048</name>
</gene>
<feature type="domain" description="Low molecular weight protein antigen 6 PH" evidence="2">
    <location>
        <begin position="54"/>
        <end position="130"/>
    </location>
</feature>
<dbReference type="Pfam" id="PF10756">
    <property type="entry name" value="bPH_6"/>
    <property type="match status" value="1"/>
</dbReference>
<keyword evidence="1" id="KW-0812">Transmembrane</keyword>
<keyword evidence="4" id="KW-1185">Reference proteome</keyword>
<dbReference type="RefSeq" id="WP_142023554.1">
    <property type="nucleotide sequence ID" value="NZ_VFQE01000001.1"/>
</dbReference>
<dbReference type="InterPro" id="IPR019692">
    <property type="entry name" value="CFP-6_PH"/>
</dbReference>
<dbReference type="AlphaFoldDB" id="A0A543P9F9"/>
<feature type="transmembrane region" description="Helical" evidence="1">
    <location>
        <begin position="34"/>
        <end position="52"/>
    </location>
</feature>
<evidence type="ECO:0000313" key="4">
    <source>
        <dbReference type="Proteomes" id="UP000319865"/>
    </source>
</evidence>
<sequence>MTWTPPTWDTAATASLGVLLAVGVPVVADAPGRILAAAGAILLLGLALRDVVLRPRLSASHDGVVVRTLTGAIRLPWADVRVRVRETRRFGLRGRTLELDTAAGPHEDGSLIVLGRRDLGADPETVARTLWELDPRPR</sequence>
<protein>
    <submittedName>
        <fullName evidence="3">PH (Pleckstrin Homology) domain-containing protein</fullName>
    </submittedName>
</protein>